<protein>
    <submittedName>
        <fullName evidence="1">Uncharacterized protein</fullName>
    </submittedName>
</protein>
<dbReference type="EMBL" id="AMCI01008208">
    <property type="protein sequence ID" value="EJW91397.1"/>
    <property type="molecule type" value="Genomic_DNA"/>
</dbReference>
<gene>
    <name evidence="1" type="ORF">EVA_20496</name>
</gene>
<organism evidence="1">
    <name type="scientific">gut metagenome</name>
    <dbReference type="NCBI Taxonomy" id="749906"/>
    <lineage>
        <taxon>unclassified sequences</taxon>
        <taxon>metagenomes</taxon>
        <taxon>organismal metagenomes</taxon>
    </lineage>
</organism>
<accession>J9FP83</accession>
<proteinExistence type="predicted"/>
<name>J9FP83_9ZZZZ</name>
<reference evidence="1" key="1">
    <citation type="journal article" date="2012" name="PLoS ONE">
        <title>Gene sets for utilization of primary and secondary nutrition supplies in the distal gut of endangered iberian lynx.</title>
        <authorList>
            <person name="Alcaide M."/>
            <person name="Messina E."/>
            <person name="Richter M."/>
            <person name="Bargiela R."/>
            <person name="Peplies J."/>
            <person name="Huws S.A."/>
            <person name="Newbold C.J."/>
            <person name="Golyshin P.N."/>
            <person name="Simon M.A."/>
            <person name="Lopez G."/>
            <person name="Yakimov M.M."/>
            <person name="Ferrer M."/>
        </authorList>
    </citation>
    <scope>NUCLEOTIDE SEQUENCE</scope>
</reference>
<comment type="caution">
    <text evidence="1">The sequence shown here is derived from an EMBL/GenBank/DDBJ whole genome shotgun (WGS) entry which is preliminary data.</text>
</comment>
<evidence type="ECO:0000313" key="1">
    <source>
        <dbReference type="EMBL" id="EJW91397.1"/>
    </source>
</evidence>
<sequence>MAAGVFKGVFLPRGQFVYVFVDCIYRAVFGNEFPGSDLSDAFHSGDVVRCVPADCQHVYDLFRR</sequence>
<dbReference type="AlphaFoldDB" id="J9FP83"/>